<accession>A0A5P2B037</accession>
<dbReference type="RefSeq" id="WP_150273147.1">
    <property type="nucleotide sequence ID" value="NZ_CP029194.1"/>
</dbReference>
<evidence type="ECO:0000313" key="2">
    <source>
        <dbReference type="EMBL" id="QES23854.1"/>
    </source>
</evidence>
<feature type="transmembrane region" description="Helical" evidence="1">
    <location>
        <begin position="12"/>
        <end position="32"/>
    </location>
</feature>
<dbReference type="EMBL" id="CP029194">
    <property type="protein sequence ID" value="QES23854.1"/>
    <property type="molecule type" value="Genomic_DNA"/>
</dbReference>
<keyword evidence="1" id="KW-1133">Transmembrane helix</keyword>
<organism evidence="2 3">
    <name type="scientific">Streptomyces venezuelae</name>
    <dbReference type="NCBI Taxonomy" id="54571"/>
    <lineage>
        <taxon>Bacteria</taxon>
        <taxon>Bacillati</taxon>
        <taxon>Actinomycetota</taxon>
        <taxon>Actinomycetes</taxon>
        <taxon>Kitasatosporales</taxon>
        <taxon>Streptomycetaceae</taxon>
        <taxon>Streptomyces</taxon>
    </lineage>
</organism>
<evidence type="ECO:0000313" key="3">
    <source>
        <dbReference type="Proteomes" id="UP000324106"/>
    </source>
</evidence>
<name>A0A5P2B037_STRVZ</name>
<sequence length="76" mass="7317">MAADSLVLDYVINVAVAVTAGVAVLVIITVLPRPAARGAGRAEVAVGALLGVMLIGLSALTVGLAVVSAALPVSPA</sequence>
<evidence type="ECO:0000256" key="1">
    <source>
        <dbReference type="SAM" id="Phobius"/>
    </source>
</evidence>
<dbReference type="AlphaFoldDB" id="A0A5P2B037"/>
<gene>
    <name evidence="2" type="ORF">DEJ46_35985</name>
</gene>
<keyword evidence="1" id="KW-0812">Transmembrane</keyword>
<reference evidence="2 3" key="1">
    <citation type="submission" date="2018-05" db="EMBL/GenBank/DDBJ databases">
        <title>Streptomyces venezuelae.</title>
        <authorList>
            <person name="Kim W."/>
            <person name="Lee N."/>
            <person name="Cho B.-K."/>
        </authorList>
    </citation>
    <scope>NUCLEOTIDE SEQUENCE [LARGE SCALE GENOMIC DNA]</scope>
    <source>
        <strain evidence="2 3">ATCC 15068</strain>
    </source>
</reference>
<keyword evidence="1" id="KW-0472">Membrane</keyword>
<dbReference type="Proteomes" id="UP000324106">
    <property type="component" value="Chromosome"/>
</dbReference>
<protein>
    <submittedName>
        <fullName evidence="2">Uncharacterized protein</fullName>
    </submittedName>
</protein>
<proteinExistence type="predicted"/>
<feature type="transmembrane region" description="Helical" evidence="1">
    <location>
        <begin position="44"/>
        <end position="71"/>
    </location>
</feature>